<dbReference type="RefSeq" id="WP_175559980.1">
    <property type="nucleotide sequence ID" value="NZ_FOMG01000017.1"/>
</dbReference>
<gene>
    <name evidence="3" type="ORF">SAMN05421842_11773</name>
</gene>
<keyword evidence="1" id="KW-0812">Transmembrane</keyword>
<keyword evidence="4" id="KW-1185">Reference proteome</keyword>
<proteinExistence type="predicted"/>
<dbReference type="EMBL" id="FOMG01000017">
    <property type="protein sequence ID" value="SFD03001.1"/>
    <property type="molecule type" value="Genomic_DNA"/>
</dbReference>
<reference evidence="3 4" key="1">
    <citation type="submission" date="2016-10" db="EMBL/GenBank/DDBJ databases">
        <authorList>
            <person name="de Groot N.N."/>
        </authorList>
    </citation>
    <scope>NUCLEOTIDE SEQUENCE [LARGE SCALE GENOMIC DNA]</scope>
    <source>
        <strain evidence="3 4">DSM 12992</strain>
    </source>
</reference>
<dbReference type="Pfam" id="PF13791">
    <property type="entry name" value="Sigma_reg_C"/>
    <property type="match status" value="1"/>
</dbReference>
<dbReference type="STRING" id="119641.SAMN05421842_11773"/>
<dbReference type="InterPro" id="IPR025672">
    <property type="entry name" value="Sigma_reg_C_dom"/>
</dbReference>
<evidence type="ECO:0000259" key="2">
    <source>
        <dbReference type="Pfam" id="PF13791"/>
    </source>
</evidence>
<evidence type="ECO:0000313" key="4">
    <source>
        <dbReference type="Proteomes" id="UP000199263"/>
    </source>
</evidence>
<feature type="domain" description="Sigma factor regulator C-terminal" evidence="2">
    <location>
        <begin position="167"/>
        <end position="314"/>
    </location>
</feature>
<keyword evidence="1" id="KW-0472">Membrane</keyword>
<dbReference type="AlphaFoldDB" id="A0A1I1NZ91"/>
<dbReference type="Proteomes" id="UP000199263">
    <property type="component" value="Unassembled WGS sequence"/>
</dbReference>
<feature type="transmembrane region" description="Helical" evidence="1">
    <location>
        <begin position="21"/>
        <end position="39"/>
    </location>
</feature>
<organism evidence="3 4">
    <name type="scientific">Clostridium uliginosum</name>
    <dbReference type="NCBI Taxonomy" id="119641"/>
    <lineage>
        <taxon>Bacteria</taxon>
        <taxon>Bacillati</taxon>
        <taxon>Bacillota</taxon>
        <taxon>Clostridia</taxon>
        <taxon>Eubacteriales</taxon>
        <taxon>Clostridiaceae</taxon>
        <taxon>Clostridium</taxon>
    </lineage>
</organism>
<keyword evidence="1" id="KW-1133">Transmembrane helix</keyword>
<protein>
    <submittedName>
        <fullName evidence="3">Sigma factor regulator N-terminal</fullName>
    </submittedName>
</protein>
<evidence type="ECO:0000313" key="3">
    <source>
        <dbReference type="EMBL" id="SFD03001.1"/>
    </source>
</evidence>
<accession>A0A1I1NZ91</accession>
<evidence type="ECO:0000256" key="1">
    <source>
        <dbReference type="SAM" id="Phobius"/>
    </source>
</evidence>
<sequence length="320" mass="36711">MNLKNKSQAEKTLSFKFLIRICKYVVLPIFIILLLYIILNMTSNMYCSKNQNEFIEENQLRYKISYPNTYIGENRTYELGFYKYMTNNLLYKNLSGKILPYGNVEEIGGLVGVNSGVISTGRMSKAISKLEDTKFNKRKSDISGLRELLFIYPNSDLEDVVDDRKILTEIDSDKILEISISFDKPYSLNDVKSEIGEDFTTFYWVDDKFNLNTSNSKDSINDICLENDVFGIKLLNEDGKKVANAEKTFVQALQELQDNKHATFPYNKLYLSIAGENRNLEVDDIKINGAVLVGNKDELSHVLSNKNIKYIFIGSIVDKY</sequence>
<name>A0A1I1NZ91_9CLOT</name>